<gene>
    <name evidence="1" type="ORF">HPULCUR_009138</name>
</gene>
<organism evidence="1 2">
    <name type="scientific">Helicostylum pulchrum</name>
    <dbReference type="NCBI Taxonomy" id="562976"/>
    <lineage>
        <taxon>Eukaryota</taxon>
        <taxon>Fungi</taxon>
        <taxon>Fungi incertae sedis</taxon>
        <taxon>Mucoromycota</taxon>
        <taxon>Mucoromycotina</taxon>
        <taxon>Mucoromycetes</taxon>
        <taxon>Mucorales</taxon>
        <taxon>Mucorineae</taxon>
        <taxon>Mucoraceae</taxon>
        <taxon>Helicostylum</taxon>
    </lineage>
</organism>
<protein>
    <submittedName>
        <fullName evidence="1">Uncharacterized protein</fullName>
    </submittedName>
</protein>
<evidence type="ECO:0000313" key="2">
    <source>
        <dbReference type="Proteomes" id="UP001476247"/>
    </source>
</evidence>
<proteinExistence type="predicted"/>
<evidence type="ECO:0000313" key="1">
    <source>
        <dbReference type="EMBL" id="GAA5803655.1"/>
    </source>
</evidence>
<dbReference type="EMBL" id="BAABUJ010000029">
    <property type="protein sequence ID" value="GAA5803655.1"/>
    <property type="molecule type" value="Genomic_DNA"/>
</dbReference>
<accession>A0ABP9Y9K5</accession>
<dbReference type="Proteomes" id="UP001476247">
    <property type="component" value="Unassembled WGS sequence"/>
</dbReference>
<name>A0ABP9Y9K5_9FUNG</name>
<reference evidence="1 2" key="1">
    <citation type="submission" date="2024-04" db="EMBL/GenBank/DDBJ databases">
        <title>genome sequences of Mucor flavus KT1a and Helicostylum pulchrum KT1b strains isolation_sourced from the surface of a dry-aged beef.</title>
        <authorList>
            <person name="Toyotome T."/>
            <person name="Hosono M."/>
            <person name="Torimaru M."/>
            <person name="Fukuda K."/>
            <person name="Mikami N."/>
        </authorList>
    </citation>
    <scope>NUCLEOTIDE SEQUENCE [LARGE SCALE GENOMIC DNA]</scope>
    <source>
        <strain evidence="1 2">KT1b</strain>
    </source>
</reference>
<keyword evidence="2" id="KW-1185">Reference proteome</keyword>
<sequence length="114" mass="13300">MLHIGYITPYRVILLVLIRRLCTRDYPEDLISKFVIYLTKSILNEDSVRETCSEPVLNQVLQDIRAFSENEGSIDATIISITEELETIDTPYHFDEFMACTYLDRTYDPDSRLT</sequence>
<comment type="caution">
    <text evidence="1">The sequence shown here is derived from an EMBL/GenBank/DDBJ whole genome shotgun (WGS) entry which is preliminary data.</text>
</comment>